<dbReference type="GO" id="GO:0009236">
    <property type="term" value="P:cobalamin biosynthetic process"/>
    <property type="evidence" value="ECO:0007669"/>
    <property type="project" value="UniProtKB-UniRule"/>
</dbReference>
<dbReference type="AlphaFoldDB" id="A0A2U1E5H2"/>
<keyword evidence="6 10" id="KW-1133">Transmembrane helix</keyword>
<dbReference type="GO" id="GO:0015087">
    <property type="term" value="F:cobalt ion transmembrane transporter activity"/>
    <property type="evidence" value="ECO:0007669"/>
    <property type="project" value="UniProtKB-UniRule"/>
</dbReference>
<evidence type="ECO:0000256" key="8">
    <source>
        <dbReference type="ARBA" id="ARBA00023136"/>
    </source>
</evidence>
<dbReference type="PANTHER" id="PTHR38662">
    <property type="entry name" value="COBALT TRANSPORT PROTEIN CBIN"/>
    <property type="match status" value="1"/>
</dbReference>
<reference evidence="11 12" key="1">
    <citation type="submission" date="2018-04" db="EMBL/GenBank/DDBJ databases">
        <title>Genomic Encyclopedia of Type Strains, Phase IV (KMG-IV): sequencing the most valuable type-strain genomes for metagenomic binning, comparative biology and taxonomic classification.</title>
        <authorList>
            <person name="Goeker M."/>
        </authorList>
    </citation>
    <scope>NUCLEOTIDE SEQUENCE [LARGE SCALE GENOMIC DNA]</scope>
    <source>
        <strain evidence="11 12">DSM 20705</strain>
    </source>
</reference>
<evidence type="ECO:0000256" key="7">
    <source>
        <dbReference type="ARBA" id="ARBA00023065"/>
    </source>
</evidence>
<evidence type="ECO:0000313" key="12">
    <source>
        <dbReference type="Proteomes" id="UP000245793"/>
    </source>
</evidence>
<comment type="similarity">
    <text evidence="10">Belongs to the CbiN family.</text>
</comment>
<keyword evidence="3 10" id="KW-1003">Cell membrane</keyword>
<comment type="caution">
    <text evidence="11">The sequence shown here is derived from an EMBL/GenBank/DDBJ whole genome shotgun (WGS) entry which is preliminary data.</text>
</comment>
<keyword evidence="5 10" id="KW-0812">Transmembrane</keyword>
<accession>A0A2U1E5H2</accession>
<feature type="transmembrane region" description="Helical" evidence="10">
    <location>
        <begin position="7"/>
        <end position="24"/>
    </location>
</feature>
<dbReference type="NCBIfam" id="TIGR01165">
    <property type="entry name" value="cbiN"/>
    <property type="match status" value="1"/>
</dbReference>
<dbReference type="UniPathway" id="UPA00148"/>
<evidence type="ECO:0000313" key="11">
    <source>
        <dbReference type="EMBL" id="PVY95198.1"/>
    </source>
</evidence>
<dbReference type="NCBIfam" id="NF002780">
    <property type="entry name" value="PRK02898.1"/>
    <property type="match status" value="1"/>
</dbReference>
<dbReference type="InterPro" id="IPR003705">
    <property type="entry name" value="CbiN"/>
</dbReference>
<evidence type="ECO:0000256" key="6">
    <source>
        <dbReference type="ARBA" id="ARBA00022989"/>
    </source>
</evidence>
<comment type="subunit">
    <text evidence="10">Forms an energy-coupling factor (ECF) transporter complex composed of an ATP-binding protein (A component, CbiO), a transmembrane protein (T component, CbiQ) and 2 possible substrate-capture proteins (S components, CbiM and CbiN) of unknown stoichimetry.</text>
</comment>
<dbReference type="PANTHER" id="PTHR38662:SF1">
    <property type="entry name" value="COBALT TRANSPORT PROTEIN CBIN"/>
    <property type="match status" value="1"/>
</dbReference>
<keyword evidence="9 10" id="KW-0170">Cobalt</keyword>
<keyword evidence="4 10" id="KW-0169">Cobalamin biosynthesis</keyword>
<evidence type="ECO:0000256" key="10">
    <source>
        <dbReference type="HAMAP-Rule" id="MF_00330"/>
    </source>
</evidence>
<keyword evidence="8 10" id="KW-0472">Membrane</keyword>
<keyword evidence="1 10" id="KW-0171">Cobalt transport</keyword>
<protein>
    <recommendedName>
        <fullName evidence="10">Cobalt transport protein CbiN</fullName>
    </recommendedName>
    <alternativeName>
        <fullName evidence="10">Energy-coupling factor transporter probable substrate-capture protein CbiN</fullName>
        <shortName evidence="10">ECF transporter S component CbiN</shortName>
    </alternativeName>
</protein>
<proteinExistence type="inferred from homology"/>
<name>A0A2U1E5H2_9FIRM</name>
<comment type="pathway">
    <text evidence="10">Cofactor biosynthesis; adenosylcobalamin biosynthesis.</text>
</comment>
<comment type="function">
    <text evidence="10">Part of the energy-coupling factor (ECF) transporter complex CbiMNOQ involved in cobalt import.</text>
</comment>
<dbReference type="Proteomes" id="UP000245793">
    <property type="component" value="Unassembled WGS sequence"/>
</dbReference>
<gene>
    <name evidence="10" type="primary">cbiN</name>
    <name evidence="11" type="ORF">C7381_10287</name>
</gene>
<feature type="transmembrane region" description="Helical" evidence="10">
    <location>
        <begin position="64"/>
        <end position="84"/>
    </location>
</feature>
<dbReference type="HAMAP" id="MF_00330">
    <property type="entry name" value="CbiN"/>
    <property type="match status" value="1"/>
</dbReference>
<organism evidence="11 12">
    <name type="scientific">Ezakiella coagulans</name>
    <dbReference type="NCBI Taxonomy" id="46507"/>
    <lineage>
        <taxon>Bacteria</taxon>
        <taxon>Bacillati</taxon>
        <taxon>Bacillota</taxon>
        <taxon>Tissierellia</taxon>
        <taxon>Ezakiella</taxon>
    </lineage>
</organism>
<keyword evidence="12" id="KW-1185">Reference proteome</keyword>
<sequence>MKQTTKWLLIVLMIALVVIPLLFIEGEYGGADDAAGEVIEESNPDYEPWFNSIFEPKSGEIESLLFALQAAIGAIVIGYFFGYYKGKKSVKAPARK</sequence>
<keyword evidence="2 10" id="KW-0813">Transport</keyword>
<comment type="subcellular location">
    <subcellularLocation>
        <location evidence="10">Cell membrane</location>
        <topology evidence="10">Multi-pass membrane protein</topology>
    </subcellularLocation>
</comment>
<dbReference type="RefSeq" id="WP_034547973.1">
    <property type="nucleotide sequence ID" value="NZ_CAUPJO010000017.1"/>
</dbReference>
<evidence type="ECO:0000256" key="2">
    <source>
        <dbReference type="ARBA" id="ARBA00022448"/>
    </source>
</evidence>
<dbReference type="EMBL" id="QEKV01000002">
    <property type="protein sequence ID" value="PVY95198.1"/>
    <property type="molecule type" value="Genomic_DNA"/>
</dbReference>
<evidence type="ECO:0000256" key="9">
    <source>
        <dbReference type="ARBA" id="ARBA00023285"/>
    </source>
</evidence>
<dbReference type="Pfam" id="PF02553">
    <property type="entry name" value="CbiN"/>
    <property type="match status" value="1"/>
</dbReference>
<keyword evidence="7 10" id="KW-0406">Ion transport</keyword>
<evidence type="ECO:0000256" key="5">
    <source>
        <dbReference type="ARBA" id="ARBA00022692"/>
    </source>
</evidence>
<evidence type="ECO:0000256" key="3">
    <source>
        <dbReference type="ARBA" id="ARBA00022475"/>
    </source>
</evidence>
<evidence type="ECO:0000256" key="4">
    <source>
        <dbReference type="ARBA" id="ARBA00022573"/>
    </source>
</evidence>
<evidence type="ECO:0000256" key="1">
    <source>
        <dbReference type="ARBA" id="ARBA00022426"/>
    </source>
</evidence>
<dbReference type="GO" id="GO:0005886">
    <property type="term" value="C:plasma membrane"/>
    <property type="evidence" value="ECO:0007669"/>
    <property type="project" value="UniProtKB-SubCell"/>
</dbReference>